<dbReference type="PROSITE" id="PS51257">
    <property type="entry name" value="PROKAR_LIPOPROTEIN"/>
    <property type="match status" value="1"/>
</dbReference>
<evidence type="ECO:0000256" key="7">
    <source>
        <dbReference type="ARBA" id="ARBA00023288"/>
    </source>
</evidence>
<dbReference type="PANTHER" id="PTHR35789:SF1">
    <property type="entry name" value="SPORE GERMINATION PROTEIN B3"/>
    <property type="match status" value="1"/>
</dbReference>
<protein>
    <submittedName>
        <fullName evidence="10">Spore germination protein YfkR</fullName>
    </submittedName>
</protein>
<evidence type="ECO:0000313" key="10">
    <source>
        <dbReference type="EMBL" id="GMK46994.1"/>
    </source>
</evidence>
<comment type="caution">
    <text evidence="10">The sequence shown here is derived from an EMBL/GenBank/DDBJ whole genome shotgun (WGS) entry which is preliminary data.</text>
</comment>
<keyword evidence="6" id="KW-0564">Palmitate</keyword>
<keyword evidence="5" id="KW-0472">Membrane</keyword>
<gene>
    <name evidence="10" type="primary">yfkR_8</name>
    <name evidence="10" type="ORF">PghCCS26_41230</name>
</gene>
<dbReference type="InterPro" id="IPR046953">
    <property type="entry name" value="Spore_GerAC-like_C"/>
</dbReference>
<evidence type="ECO:0000256" key="4">
    <source>
        <dbReference type="ARBA" id="ARBA00022729"/>
    </source>
</evidence>
<accession>A0ABQ6NSM9</accession>
<evidence type="ECO:0000256" key="6">
    <source>
        <dbReference type="ARBA" id="ARBA00023139"/>
    </source>
</evidence>
<dbReference type="PANTHER" id="PTHR35789">
    <property type="entry name" value="SPORE GERMINATION PROTEIN B3"/>
    <property type="match status" value="1"/>
</dbReference>
<evidence type="ECO:0000313" key="11">
    <source>
        <dbReference type="Proteomes" id="UP001285921"/>
    </source>
</evidence>
<dbReference type="InterPro" id="IPR057336">
    <property type="entry name" value="GerAC_N"/>
</dbReference>
<dbReference type="Gene3D" id="3.30.300.210">
    <property type="entry name" value="Nutrient germinant receptor protein C, domain 3"/>
    <property type="match status" value="1"/>
</dbReference>
<keyword evidence="11" id="KW-1185">Reference proteome</keyword>
<dbReference type="Pfam" id="PF05504">
    <property type="entry name" value="Spore_GerAC"/>
    <property type="match status" value="1"/>
</dbReference>
<dbReference type="NCBIfam" id="TIGR02887">
    <property type="entry name" value="spore_ger_x_C"/>
    <property type="match status" value="1"/>
</dbReference>
<comment type="subcellular location">
    <subcellularLocation>
        <location evidence="1">Membrane</location>
        <topology evidence="1">Lipid-anchor</topology>
    </subcellularLocation>
</comment>
<keyword evidence="7" id="KW-0449">Lipoprotein</keyword>
<dbReference type="EMBL" id="BTCL01000016">
    <property type="protein sequence ID" value="GMK46994.1"/>
    <property type="molecule type" value="Genomic_DNA"/>
</dbReference>
<dbReference type="InterPro" id="IPR008844">
    <property type="entry name" value="Spore_GerAC-like"/>
</dbReference>
<evidence type="ECO:0000259" key="8">
    <source>
        <dbReference type="Pfam" id="PF05504"/>
    </source>
</evidence>
<evidence type="ECO:0000259" key="9">
    <source>
        <dbReference type="Pfam" id="PF25198"/>
    </source>
</evidence>
<sequence>MTNTVMKINTLNRVLSVICLAVLLLLTGCWDRREINDVAFVLAGGADKEGDLIRISVLIPLTGNMGNTGGGGGSGGQKPFTIKTETGKTVSEAVSKLQYRLPRHLFFGHRRVIIIGEELARTEGIETVIDAITRTPEKRLSTFIAVSEGKAIDLLNANTRIERFSAESLREQLQSETTARINLKEAVCKLITVGEDVFLPYVQKVKTNIKGQESEDIRSEDFVLFHDGKMTGKLEGTSAIGFRLLNQSVRDYDETVHLDGGYLTVTINHANISIKPIVKNGELSYRIYSKVKASISEDKNQERNYDYSEQRKRIEQSIAQNIVHNINLALKEMQQNNSDAIGFGLKAYLAYPQIWTKTYRKDWDEIFPKIKFEVAAEANLFRLGMSSENLGRKDH</sequence>
<evidence type="ECO:0000256" key="3">
    <source>
        <dbReference type="ARBA" id="ARBA00022544"/>
    </source>
</evidence>
<dbReference type="RefSeq" id="WP_236013452.1">
    <property type="nucleotide sequence ID" value="NZ_BTCL01000016.1"/>
</dbReference>
<name>A0ABQ6NSM9_9BACL</name>
<evidence type="ECO:0000256" key="5">
    <source>
        <dbReference type="ARBA" id="ARBA00023136"/>
    </source>
</evidence>
<evidence type="ECO:0000256" key="1">
    <source>
        <dbReference type="ARBA" id="ARBA00004635"/>
    </source>
</evidence>
<dbReference type="Pfam" id="PF25198">
    <property type="entry name" value="Spore_GerAC_N"/>
    <property type="match status" value="1"/>
</dbReference>
<feature type="domain" description="Spore germination GerAC-like C-terminal" evidence="8">
    <location>
        <begin position="223"/>
        <end position="384"/>
    </location>
</feature>
<dbReference type="Proteomes" id="UP001285921">
    <property type="component" value="Unassembled WGS sequence"/>
</dbReference>
<keyword evidence="4" id="KW-0732">Signal</keyword>
<organism evidence="10 11">
    <name type="scientific">Paenibacillus glycanilyticus</name>
    <dbReference type="NCBI Taxonomy" id="126569"/>
    <lineage>
        <taxon>Bacteria</taxon>
        <taxon>Bacillati</taxon>
        <taxon>Bacillota</taxon>
        <taxon>Bacilli</taxon>
        <taxon>Bacillales</taxon>
        <taxon>Paenibacillaceae</taxon>
        <taxon>Paenibacillus</taxon>
    </lineage>
</organism>
<comment type="similarity">
    <text evidence="2">Belongs to the GerABKC lipoprotein family.</text>
</comment>
<reference evidence="10 11" key="1">
    <citation type="submission" date="2023-05" db="EMBL/GenBank/DDBJ databases">
        <title>Draft genome of Paenibacillus sp. CCS26.</title>
        <authorList>
            <person name="Akita H."/>
            <person name="Shinto Y."/>
            <person name="Kimura Z."/>
        </authorList>
    </citation>
    <scope>NUCLEOTIDE SEQUENCE [LARGE SCALE GENOMIC DNA]</scope>
    <source>
        <strain evidence="10 11">CCS26</strain>
    </source>
</reference>
<keyword evidence="3" id="KW-0309">Germination</keyword>
<feature type="domain" description="Spore germination protein N-terminal" evidence="9">
    <location>
        <begin position="31"/>
        <end position="203"/>
    </location>
</feature>
<dbReference type="InterPro" id="IPR038501">
    <property type="entry name" value="Spore_GerAC_C_sf"/>
</dbReference>
<evidence type="ECO:0000256" key="2">
    <source>
        <dbReference type="ARBA" id="ARBA00007886"/>
    </source>
</evidence>
<proteinExistence type="inferred from homology"/>